<accession>A0A6I9T0A9</accession>
<keyword evidence="3" id="KW-1015">Disulfide bond</keyword>
<feature type="active site" description="Nucleophile" evidence="7">
    <location>
        <position position="101"/>
    </location>
</feature>
<dbReference type="AlphaFoldDB" id="A0A6I9T0A9"/>
<feature type="active site" description="Proton donor" evidence="7">
    <location>
        <position position="105"/>
    </location>
</feature>
<dbReference type="InterPro" id="IPR000757">
    <property type="entry name" value="Beta-glucanase-like"/>
</dbReference>
<reference evidence="12" key="1">
    <citation type="submission" date="2025-08" db="UniProtKB">
        <authorList>
            <consortium name="RefSeq"/>
        </authorList>
    </citation>
    <scope>IDENTIFICATION</scope>
</reference>
<dbReference type="Proteomes" id="UP000504604">
    <property type="component" value="Linkage group LG4"/>
</dbReference>
<evidence type="ECO:0000256" key="3">
    <source>
        <dbReference type="ARBA" id="ARBA00023157"/>
    </source>
</evidence>
<comment type="subcellular location">
    <subcellularLocation>
        <location evidence="9">Secreted</location>
        <location evidence="9">Cell wall</location>
    </subcellularLocation>
    <subcellularLocation>
        <location evidence="9">Secreted</location>
        <location evidence="9">Extracellular space</location>
        <location evidence="9">Apoplast</location>
    </subcellularLocation>
</comment>
<evidence type="ECO:0000259" key="10">
    <source>
        <dbReference type="PROSITE" id="PS51762"/>
    </source>
</evidence>
<dbReference type="SUPFAM" id="SSF49899">
    <property type="entry name" value="Concanavalin A-like lectins/glucanases"/>
    <property type="match status" value="1"/>
</dbReference>
<name>A0A6I9T0A9_SESIN</name>
<comment type="similarity">
    <text evidence="6">Belongs to the glycosyl hydrolase 16 family. XTH group 1 subfamily.</text>
</comment>
<dbReference type="GeneID" id="105160987"/>
<dbReference type="GO" id="GO:0042546">
    <property type="term" value="P:cell wall biogenesis"/>
    <property type="evidence" value="ECO:0007669"/>
    <property type="project" value="InterPro"/>
</dbReference>
<sequence>MKKPSNLRTWKAIFTLINFGITVVYAADFDQLFQANWAPHHILVQGAQIALSLDSSTGCGFESKNKYLFGKASAQLKLVEGDSAGTVTAFYMASEGPNHDELDFEFLGNVSGEPYVMQTNLYINGTGNREQRHYLWFDPTMDFHTYSFFWNRRTILFLVDDIPIREFANKEKKGVAYPRSQAMGVHGSLWNADDWATQGGRVKTNWSHSPFVVKFQSFEIDACQLSPDGADDPVVKCGKSGQFWWDKPVVKEVNKQRKRLLKWIRHNFLIYDYCQDVARFNDGMPRECLQG</sequence>
<feature type="domain" description="GH16" evidence="10">
    <location>
        <begin position="8"/>
        <end position="215"/>
    </location>
</feature>
<organism evidence="11 12">
    <name type="scientific">Sesamum indicum</name>
    <name type="common">Oriental sesame</name>
    <name type="synonym">Sesamum orientale</name>
    <dbReference type="NCBI Taxonomy" id="4182"/>
    <lineage>
        <taxon>Eukaryota</taxon>
        <taxon>Viridiplantae</taxon>
        <taxon>Streptophyta</taxon>
        <taxon>Embryophyta</taxon>
        <taxon>Tracheophyta</taxon>
        <taxon>Spermatophyta</taxon>
        <taxon>Magnoliopsida</taxon>
        <taxon>eudicotyledons</taxon>
        <taxon>Gunneridae</taxon>
        <taxon>Pentapetalae</taxon>
        <taxon>asterids</taxon>
        <taxon>lamiids</taxon>
        <taxon>Lamiales</taxon>
        <taxon>Pedaliaceae</taxon>
        <taxon>Sesamum</taxon>
    </lineage>
</organism>
<keyword evidence="5 9" id="KW-0326">Glycosidase</keyword>
<dbReference type="GO" id="GO:0010411">
    <property type="term" value="P:xyloglucan metabolic process"/>
    <property type="evidence" value="ECO:0007669"/>
    <property type="project" value="InterPro"/>
</dbReference>
<dbReference type="InterPro" id="IPR016455">
    <property type="entry name" value="XTH"/>
</dbReference>
<keyword evidence="9" id="KW-0134">Cell wall</keyword>
<evidence type="ECO:0000313" key="11">
    <source>
        <dbReference type="Proteomes" id="UP000504604"/>
    </source>
</evidence>
<evidence type="ECO:0000313" key="12">
    <source>
        <dbReference type="RefSeq" id="XP_011076837.1"/>
    </source>
</evidence>
<evidence type="ECO:0000256" key="5">
    <source>
        <dbReference type="ARBA" id="ARBA00023295"/>
    </source>
</evidence>
<keyword evidence="2 9" id="KW-0378">Hydrolase</keyword>
<evidence type="ECO:0000256" key="9">
    <source>
        <dbReference type="RuleBase" id="RU361120"/>
    </source>
</evidence>
<dbReference type="KEGG" id="sind:105160987"/>
<keyword evidence="9" id="KW-0961">Cell wall biogenesis/degradation</keyword>
<dbReference type="GO" id="GO:0016762">
    <property type="term" value="F:xyloglucan:xyloglucosyl transferase activity"/>
    <property type="evidence" value="ECO:0007669"/>
    <property type="project" value="UniProtKB-EC"/>
</dbReference>
<dbReference type="InParanoid" id="A0A6I9T0A9"/>
<proteinExistence type="inferred from homology"/>
<protein>
    <recommendedName>
        <fullName evidence="9">Xyloglucan endotransglucosylase/hydrolase</fullName>
        <ecNumber evidence="9">2.4.1.207</ecNumber>
    </recommendedName>
</protein>
<gene>
    <name evidence="12" type="primary">LOC105160987</name>
</gene>
<dbReference type="PIRSF" id="PIRSF005604">
    <property type="entry name" value="XET"/>
    <property type="match status" value="1"/>
</dbReference>
<dbReference type="GO" id="GO:0071555">
    <property type="term" value="P:cell wall organization"/>
    <property type="evidence" value="ECO:0007669"/>
    <property type="project" value="UniProtKB-KW"/>
</dbReference>
<evidence type="ECO:0000256" key="4">
    <source>
        <dbReference type="ARBA" id="ARBA00023180"/>
    </source>
</evidence>
<dbReference type="Pfam" id="PF06955">
    <property type="entry name" value="XET_C"/>
    <property type="match status" value="1"/>
</dbReference>
<evidence type="ECO:0000256" key="6">
    <source>
        <dbReference type="ARBA" id="ARBA00038488"/>
    </source>
</evidence>
<dbReference type="PROSITE" id="PS01034">
    <property type="entry name" value="GH16_1"/>
    <property type="match status" value="1"/>
</dbReference>
<dbReference type="EC" id="2.4.1.207" evidence="9"/>
<evidence type="ECO:0000256" key="1">
    <source>
        <dbReference type="ARBA" id="ARBA00022679"/>
    </source>
</evidence>
<dbReference type="InterPro" id="IPR013320">
    <property type="entry name" value="ConA-like_dom_sf"/>
</dbReference>
<dbReference type="Gramene" id="SIN_1012195.t">
    <property type="protein sequence ID" value="SIN_1012195.t"/>
    <property type="gene ID" value="SIN_1012195"/>
</dbReference>
<feature type="glycosylation site" description="N-linked (GlcNAc...) asparagine" evidence="8">
    <location>
        <position position="109"/>
    </location>
</feature>
<evidence type="ECO:0000256" key="7">
    <source>
        <dbReference type="PIRSR" id="PIRSR005604-1"/>
    </source>
</evidence>
<dbReference type="Pfam" id="PF00722">
    <property type="entry name" value="Glyco_hydro_16"/>
    <property type="match status" value="1"/>
</dbReference>
<evidence type="ECO:0000256" key="8">
    <source>
        <dbReference type="PIRSR" id="PIRSR005604-2"/>
    </source>
</evidence>
<dbReference type="InterPro" id="IPR010713">
    <property type="entry name" value="XET_C"/>
</dbReference>
<evidence type="ECO:0000256" key="2">
    <source>
        <dbReference type="ARBA" id="ARBA00022801"/>
    </source>
</evidence>
<comment type="PTM">
    <text evidence="9">Contains at least one intrachain disulfide bond essential for its enzymatic activity.</text>
</comment>
<dbReference type="InterPro" id="IPR044791">
    <property type="entry name" value="Beta-glucanase/XTH"/>
</dbReference>
<keyword evidence="1 9" id="KW-0808">Transferase</keyword>
<keyword evidence="4" id="KW-0325">Glycoprotein</keyword>
<dbReference type="GO" id="GO:0004553">
    <property type="term" value="F:hydrolase activity, hydrolyzing O-glycosyl compounds"/>
    <property type="evidence" value="ECO:0007669"/>
    <property type="project" value="InterPro"/>
</dbReference>
<comment type="function">
    <text evidence="9">Catalyzes xyloglucan endohydrolysis (XEH) and/or endotransglycosylation (XET). Cleaves and religates xyloglucan polymers, an essential constituent of the primary cell wall, and thereby participates in cell wall construction of growing tissues.</text>
</comment>
<dbReference type="PANTHER" id="PTHR31062">
    <property type="entry name" value="XYLOGLUCAN ENDOTRANSGLUCOSYLASE/HYDROLASE PROTEIN 8-RELATED"/>
    <property type="match status" value="1"/>
</dbReference>
<dbReference type="OrthoDB" id="4781at2759"/>
<dbReference type="GlyCosmos" id="A0A6I9T0A9">
    <property type="glycosylation" value="1 site, No reported glycans"/>
</dbReference>
<dbReference type="PROSITE" id="PS51762">
    <property type="entry name" value="GH16_2"/>
    <property type="match status" value="1"/>
</dbReference>
<keyword evidence="11" id="KW-1185">Reference proteome</keyword>
<dbReference type="GO" id="GO:0048046">
    <property type="term" value="C:apoplast"/>
    <property type="evidence" value="ECO:0007669"/>
    <property type="project" value="UniProtKB-SubCell"/>
</dbReference>
<dbReference type="Gene3D" id="2.60.120.200">
    <property type="match status" value="1"/>
</dbReference>
<dbReference type="RefSeq" id="XP_011076837.1">
    <property type="nucleotide sequence ID" value="XM_011078535.2"/>
</dbReference>
<keyword evidence="9" id="KW-0964">Secreted</keyword>
<dbReference type="FunFam" id="2.60.120.200:FF:000025">
    <property type="entry name" value="Xyloglucan endotransglucosylase/hydrolase"/>
    <property type="match status" value="1"/>
</dbReference>
<dbReference type="InterPro" id="IPR008263">
    <property type="entry name" value="GH16_AS"/>
</dbReference>
<dbReference type="CDD" id="cd02176">
    <property type="entry name" value="GH16_XET"/>
    <property type="match status" value="1"/>
</dbReference>
<keyword evidence="9" id="KW-0052">Apoplast</keyword>